<feature type="compositionally biased region" description="Basic residues" evidence="11">
    <location>
        <begin position="1"/>
        <end position="13"/>
    </location>
</feature>
<dbReference type="InterPro" id="IPR046341">
    <property type="entry name" value="SET_dom_sf"/>
</dbReference>
<dbReference type="GO" id="GO:0045944">
    <property type="term" value="P:positive regulation of transcription by RNA polymerase II"/>
    <property type="evidence" value="ECO:0007669"/>
    <property type="project" value="TreeGrafter"/>
</dbReference>
<keyword evidence="8" id="KW-0238">DNA-binding</keyword>
<evidence type="ECO:0000313" key="14">
    <source>
        <dbReference type="Proteomes" id="UP000694388"/>
    </source>
</evidence>
<evidence type="ECO:0000256" key="10">
    <source>
        <dbReference type="ARBA" id="ARBA00023242"/>
    </source>
</evidence>
<protein>
    <submittedName>
        <fullName evidence="13">Zinc finger protein, FOG family member 2a</fullName>
    </submittedName>
</protein>
<evidence type="ECO:0000259" key="12">
    <source>
        <dbReference type="PROSITE" id="PS51810"/>
    </source>
</evidence>
<feature type="region of interest" description="Disordered" evidence="11">
    <location>
        <begin position="702"/>
        <end position="721"/>
    </location>
</feature>
<keyword evidence="2" id="KW-0678">Repressor</keyword>
<accession>A0A8C4WPB7</accession>
<comment type="subcellular location">
    <subcellularLocation>
        <location evidence="1">Nucleus</location>
    </subcellularLocation>
</comment>
<dbReference type="InterPro" id="IPR039746">
    <property type="entry name" value="FOG"/>
</dbReference>
<dbReference type="SMART" id="SM00355">
    <property type="entry name" value="ZnF_C2H2"/>
    <property type="match status" value="4"/>
</dbReference>
<feature type="region of interest" description="Disordered" evidence="11">
    <location>
        <begin position="380"/>
        <end position="490"/>
    </location>
</feature>
<evidence type="ECO:0000313" key="13">
    <source>
        <dbReference type="Ensembl" id="ENSEBUP00000008201.1"/>
    </source>
</evidence>
<name>A0A8C4WPB7_EPTBU</name>
<keyword evidence="5" id="KW-0863">Zinc-finger</keyword>
<dbReference type="Proteomes" id="UP000694388">
    <property type="component" value="Unplaced"/>
</dbReference>
<keyword evidence="6" id="KW-0862">Zinc</keyword>
<dbReference type="AlphaFoldDB" id="A0A8C4WPB7"/>
<dbReference type="GO" id="GO:0061629">
    <property type="term" value="F:RNA polymerase II-specific DNA-binding transcription factor binding"/>
    <property type="evidence" value="ECO:0007669"/>
    <property type="project" value="InterPro"/>
</dbReference>
<dbReference type="InterPro" id="IPR034731">
    <property type="entry name" value="Znf_CCHC_FOG"/>
</dbReference>
<dbReference type="InterPro" id="IPR013087">
    <property type="entry name" value="Znf_C2H2_type"/>
</dbReference>
<feature type="region of interest" description="Disordered" evidence="11">
    <location>
        <begin position="1"/>
        <end position="45"/>
    </location>
</feature>
<evidence type="ECO:0000256" key="1">
    <source>
        <dbReference type="ARBA" id="ARBA00004123"/>
    </source>
</evidence>
<dbReference type="PROSITE" id="PS51810">
    <property type="entry name" value="ZF_CCHC_FOG"/>
    <property type="match status" value="3"/>
</dbReference>
<evidence type="ECO:0000256" key="8">
    <source>
        <dbReference type="ARBA" id="ARBA00023125"/>
    </source>
</evidence>
<evidence type="ECO:0000256" key="4">
    <source>
        <dbReference type="ARBA" id="ARBA00022737"/>
    </source>
</evidence>
<evidence type="ECO:0000256" key="5">
    <source>
        <dbReference type="ARBA" id="ARBA00022771"/>
    </source>
</evidence>
<dbReference type="GO" id="GO:0005634">
    <property type="term" value="C:nucleus"/>
    <property type="evidence" value="ECO:0007669"/>
    <property type="project" value="UniProtKB-SubCell"/>
</dbReference>
<dbReference type="GO" id="GO:0030154">
    <property type="term" value="P:cell differentiation"/>
    <property type="evidence" value="ECO:0007669"/>
    <property type="project" value="UniProtKB-ARBA"/>
</dbReference>
<dbReference type="PANTHER" id="PTHR12958">
    <property type="entry name" value="FRIEND OF GATA2-RELATED"/>
    <property type="match status" value="1"/>
</dbReference>
<dbReference type="PANTHER" id="PTHR12958:SF3">
    <property type="entry name" value="ZINC FINGER PROTEIN USH"/>
    <property type="match status" value="1"/>
</dbReference>
<evidence type="ECO:0000256" key="7">
    <source>
        <dbReference type="ARBA" id="ARBA00023015"/>
    </source>
</evidence>
<feature type="domain" description="CCHC FOG-type" evidence="12">
    <location>
        <begin position="633"/>
        <end position="666"/>
    </location>
</feature>
<dbReference type="SUPFAM" id="SSF57667">
    <property type="entry name" value="beta-beta-alpha zinc fingers"/>
    <property type="match status" value="4"/>
</dbReference>
<keyword evidence="3" id="KW-0479">Metal-binding</keyword>
<feature type="region of interest" description="Disordered" evidence="11">
    <location>
        <begin position="502"/>
        <end position="522"/>
    </location>
</feature>
<dbReference type="Gene3D" id="2.170.270.10">
    <property type="entry name" value="SET domain"/>
    <property type="match status" value="1"/>
</dbReference>
<evidence type="ECO:0000256" key="2">
    <source>
        <dbReference type="ARBA" id="ARBA00022491"/>
    </source>
</evidence>
<dbReference type="Ensembl" id="ENSEBUT00000008696.1">
    <property type="protein sequence ID" value="ENSEBUP00000008201.1"/>
    <property type="gene ID" value="ENSEBUG00000005329.1"/>
</dbReference>
<dbReference type="GO" id="GO:0007507">
    <property type="term" value="P:heart development"/>
    <property type="evidence" value="ECO:0007669"/>
    <property type="project" value="TreeGrafter"/>
</dbReference>
<reference evidence="13" key="2">
    <citation type="submission" date="2025-09" db="UniProtKB">
        <authorList>
            <consortium name="Ensembl"/>
        </authorList>
    </citation>
    <scope>IDENTIFICATION</scope>
</reference>
<dbReference type="GO" id="GO:0008270">
    <property type="term" value="F:zinc ion binding"/>
    <property type="evidence" value="ECO:0007669"/>
    <property type="project" value="UniProtKB-KW"/>
</dbReference>
<keyword evidence="10" id="KW-0539">Nucleus</keyword>
<sequence length="978" mass="106667">MSRRKQSNPRQIKRCAADAVEGDDDRSGFESPTLMEFETPTNGKLSEELRLDDHKDCQVDSDLSNSGQTLKAVGPELRWDGPAELEVLREDGGRRVRARCLLPAGLTWGPYQSPQVVDRTRPTSPDEIKGLPHIEETNKPDCWLAHLPTSATGHDSNCVLYSNADGVWCTVTSPMAPGEELVAFVVGEASRPESTTLDTRPDGLTSPLIMDFAELPRCTRLFPPQADMAALLPKALMNRSLFPCQACGIWYRSKRNLQAHQFYYCAGRQSESALTPAETAQDFQQFGASPICRDDISHLTLSHVTALPNPDLRPGSGSSPRSCTTGNACTSYCHSSELKCNVCSYTKEDALRLGQPGLGHDTVRSCPSEVLHKHQPLHKPYEQGDAEGVTSLPNPHLQDGSGNEAGGRQRKGKELSSYPAQIPPLDGQAKLSRPGCSVRVQDQDKDRGIPGQGCFAQTTVGTEQEEWPKKESAGPVPANKEKKGAAGCENDAEVQLEQKIQECNEDDKESGSSPREPREKSDGAYDVATMPIHNDSQPNVSSTSTKNNLRIRFKSEPTSPRPAASPVQFGMGPGLLVGSPFPKYLLPQEFSGTAQASEILAKMSELVHRRVHLQQQTVHGFVPPPPPPFYCNPVPPKGAVCFECNITFNNIENYLVHKKHYCSSRRLATHKSTDFLTGPRLKDQRSPPYYKEHKEQAVSVADTANSKLPPGPSTAMAEPPLAREVIPSPKACVETMETDVTVAALGTVPEQTNTEVKSSSSLSDDAKQSTTCDACNITFSKLETFAVHKQYYCATRHDPPQKRSAAANDRLPALPRGSRTRKRRKAYEMPAVVPTDMGATTAVAATVIGQPSLHLLGSVNGLPLGLTRANDRTRLSGLPYSPDPTLYSSLVSPVSFAPAMCKANGNASSPDPDTPMDLSKKVAGTEAKRSVIDRYQDYHECAACKVSFTEVQSYILHKQFHCPAVRCQDALGRRQELK</sequence>
<evidence type="ECO:0000256" key="3">
    <source>
        <dbReference type="ARBA" id="ARBA00022723"/>
    </source>
</evidence>
<reference evidence="13" key="1">
    <citation type="submission" date="2025-08" db="UniProtKB">
        <authorList>
            <consortium name="Ensembl"/>
        </authorList>
    </citation>
    <scope>IDENTIFICATION</scope>
</reference>
<feature type="domain" description="CCHC FOG-type" evidence="12">
    <location>
        <begin position="236"/>
        <end position="269"/>
    </location>
</feature>
<keyword evidence="4" id="KW-0677">Repeat</keyword>
<evidence type="ECO:0000256" key="6">
    <source>
        <dbReference type="ARBA" id="ARBA00022833"/>
    </source>
</evidence>
<dbReference type="GO" id="GO:0003677">
    <property type="term" value="F:DNA binding"/>
    <property type="evidence" value="ECO:0007669"/>
    <property type="project" value="UniProtKB-KW"/>
</dbReference>
<feature type="compositionally biased region" description="Basic and acidic residues" evidence="11">
    <location>
        <begin position="118"/>
        <end position="133"/>
    </location>
</feature>
<dbReference type="GO" id="GO:0009653">
    <property type="term" value="P:anatomical structure morphogenesis"/>
    <property type="evidence" value="ECO:0007669"/>
    <property type="project" value="UniProtKB-ARBA"/>
</dbReference>
<dbReference type="Pfam" id="PF21182">
    <property type="entry name" value="FOG1-like_PR"/>
    <property type="match status" value="1"/>
</dbReference>
<keyword evidence="14" id="KW-1185">Reference proteome</keyword>
<feature type="region of interest" description="Disordered" evidence="11">
    <location>
        <begin position="799"/>
        <end position="825"/>
    </location>
</feature>
<proteinExistence type="predicted"/>
<dbReference type="PROSITE" id="PS00028">
    <property type="entry name" value="ZINC_FINGER_C2H2_1"/>
    <property type="match status" value="1"/>
</dbReference>
<dbReference type="GeneTree" id="ENSGT00530000063823"/>
<keyword evidence="7" id="KW-0805">Transcription regulation</keyword>
<dbReference type="InterPro" id="IPR049361">
    <property type="entry name" value="ZFPM1/2_PR"/>
</dbReference>
<dbReference type="GO" id="GO:0000122">
    <property type="term" value="P:negative regulation of transcription by RNA polymerase II"/>
    <property type="evidence" value="ECO:0007669"/>
    <property type="project" value="TreeGrafter"/>
</dbReference>
<feature type="region of interest" description="Disordered" evidence="11">
    <location>
        <begin position="113"/>
        <end position="133"/>
    </location>
</feature>
<dbReference type="InterPro" id="IPR036236">
    <property type="entry name" value="Znf_C2H2_sf"/>
</dbReference>
<evidence type="ECO:0000256" key="11">
    <source>
        <dbReference type="SAM" id="MobiDB-lite"/>
    </source>
</evidence>
<evidence type="ECO:0000256" key="9">
    <source>
        <dbReference type="ARBA" id="ARBA00023163"/>
    </source>
</evidence>
<feature type="domain" description="CCHC FOG-type" evidence="12">
    <location>
        <begin position="764"/>
        <end position="797"/>
    </location>
</feature>
<organism evidence="13 14">
    <name type="scientific">Eptatretus burgeri</name>
    <name type="common">Inshore hagfish</name>
    <dbReference type="NCBI Taxonomy" id="7764"/>
    <lineage>
        <taxon>Eukaryota</taxon>
        <taxon>Metazoa</taxon>
        <taxon>Chordata</taxon>
        <taxon>Craniata</taxon>
        <taxon>Vertebrata</taxon>
        <taxon>Cyclostomata</taxon>
        <taxon>Myxini</taxon>
        <taxon>Myxiniformes</taxon>
        <taxon>Myxinidae</taxon>
        <taxon>Eptatretinae</taxon>
        <taxon>Eptatretus</taxon>
    </lineage>
</organism>
<keyword evidence="9" id="KW-0804">Transcription</keyword>